<organism evidence="2 3">
    <name type="scientific">Rhizodiscina lignyota</name>
    <dbReference type="NCBI Taxonomy" id="1504668"/>
    <lineage>
        <taxon>Eukaryota</taxon>
        <taxon>Fungi</taxon>
        <taxon>Dikarya</taxon>
        <taxon>Ascomycota</taxon>
        <taxon>Pezizomycotina</taxon>
        <taxon>Dothideomycetes</taxon>
        <taxon>Pleosporomycetidae</taxon>
        <taxon>Aulographales</taxon>
        <taxon>Rhizodiscinaceae</taxon>
        <taxon>Rhizodiscina</taxon>
    </lineage>
</organism>
<dbReference type="InterPro" id="IPR011008">
    <property type="entry name" value="Dimeric_a/b-barrel"/>
</dbReference>
<dbReference type="Proteomes" id="UP000799772">
    <property type="component" value="Unassembled WGS sequence"/>
</dbReference>
<dbReference type="PANTHER" id="PTHR33606:SF3">
    <property type="entry name" value="PROTEIN YCII"/>
    <property type="match status" value="1"/>
</dbReference>
<evidence type="ECO:0000313" key="3">
    <source>
        <dbReference type="Proteomes" id="UP000799772"/>
    </source>
</evidence>
<sequence length="114" mass="12596">MASAKQEWLVIFPDHEGALKKRLEVRPKHIEAIVADGGKGFWLMGGALLERPLDGTEAPPPSVGSAMLCAANSKEEVLDRLKADLYTTAGVWDWNKIQIYPFKCAVRTAMDEVK</sequence>
<proteinExistence type="predicted"/>
<evidence type="ECO:0000313" key="2">
    <source>
        <dbReference type="EMBL" id="KAF2100662.1"/>
    </source>
</evidence>
<gene>
    <name evidence="2" type="ORF">NA57DRAFT_74262</name>
</gene>
<dbReference type="InterPro" id="IPR051807">
    <property type="entry name" value="Sec-metab_biosynth-assoc"/>
</dbReference>
<dbReference type="InterPro" id="IPR005545">
    <property type="entry name" value="YCII"/>
</dbReference>
<dbReference type="Gene3D" id="3.30.70.1060">
    <property type="entry name" value="Dimeric alpha+beta barrel"/>
    <property type="match status" value="1"/>
</dbReference>
<feature type="domain" description="YCII-related" evidence="1">
    <location>
        <begin position="8"/>
        <end position="93"/>
    </location>
</feature>
<dbReference type="Pfam" id="PF03795">
    <property type="entry name" value="YCII"/>
    <property type="match status" value="1"/>
</dbReference>
<dbReference type="OrthoDB" id="5519740at2759"/>
<dbReference type="EMBL" id="ML978124">
    <property type="protein sequence ID" value="KAF2100662.1"/>
    <property type="molecule type" value="Genomic_DNA"/>
</dbReference>
<dbReference type="AlphaFoldDB" id="A0A9P4MAS8"/>
<evidence type="ECO:0000259" key="1">
    <source>
        <dbReference type="Pfam" id="PF03795"/>
    </source>
</evidence>
<protein>
    <recommendedName>
        <fullName evidence="1">YCII-related domain-containing protein</fullName>
    </recommendedName>
</protein>
<name>A0A9P4MAS8_9PEZI</name>
<keyword evidence="3" id="KW-1185">Reference proteome</keyword>
<accession>A0A9P4MAS8</accession>
<dbReference type="PANTHER" id="PTHR33606">
    <property type="entry name" value="PROTEIN YCII"/>
    <property type="match status" value="1"/>
</dbReference>
<comment type="caution">
    <text evidence="2">The sequence shown here is derived from an EMBL/GenBank/DDBJ whole genome shotgun (WGS) entry which is preliminary data.</text>
</comment>
<reference evidence="2" key="1">
    <citation type="journal article" date="2020" name="Stud. Mycol.">
        <title>101 Dothideomycetes genomes: a test case for predicting lifestyles and emergence of pathogens.</title>
        <authorList>
            <person name="Haridas S."/>
            <person name="Albert R."/>
            <person name="Binder M."/>
            <person name="Bloem J."/>
            <person name="Labutti K."/>
            <person name="Salamov A."/>
            <person name="Andreopoulos B."/>
            <person name="Baker S."/>
            <person name="Barry K."/>
            <person name="Bills G."/>
            <person name="Bluhm B."/>
            <person name="Cannon C."/>
            <person name="Castanera R."/>
            <person name="Culley D."/>
            <person name="Daum C."/>
            <person name="Ezra D."/>
            <person name="Gonzalez J."/>
            <person name="Henrissat B."/>
            <person name="Kuo A."/>
            <person name="Liang C."/>
            <person name="Lipzen A."/>
            <person name="Lutzoni F."/>
            <person name="Magnuson J."/>
            <person name="Mondo S."/>
            <person name="Nolan M."/>
            <person name="Ohm R."/>
            <person name="Pangilinan J."/>
            <person name="Park H.-J."/>
            <person name="Ramirez L."/>
            <person name="Alfaro M."/>
            <person name="Sun H."/>
            <person name="Tritt A."/>
            <person name="Yoshinaga Y."/>
            <person name="Zwiers L.-H."/>
            <person name="Turgeon B."/>
            <person name="Goodwin S."/>
            <person name="Spatafora J."/>
            <person name="Crous P."/>
            <person name="Grigoriev I."/>
        </authorList>
    </citation>
    <scope>NUCLEOTIDE SEQUENCE</scope>
    <source>
        <strain evidence="2">CBS 133067</strain>
    </source>
</reference>
<dbReference type="SUPFAM" id="SSF54909">
    <property type="entry name" value="Dimeric alpha+beta barrel"/>
    <property type="match status" value="1"/>
</dbReference>